<dbReference type="SMART" id="SM00054">
    <property type="entry name" value="EFh"/>
    <property type="match status" value="3"/>
</dbReference>
<gene>
    <name evidence="5" type="ORF">Cfor_05353</name>
</gene>
<dbReference type="SUPFAM" id="SSF47473">
    <property type="entry name" value="EF-hand"/>
    <property type="match status" value="1"/>
</dbReference>
<evidence type="ECO:0000313" key="6">
    <source>
        <dbReference type="Proteomes" id="UP000502823"/>
    </source>
</evidence>
<dbReference type="PROSITE" id="PS00018">
    <property type="entry name" value="EF_HAND_1"/>
    <property type="match status" value="2"/>
</dbReference>
<dbReference type="PROSITE" id="PS50222">
    <property type="entry name" value="EF_HAND_2"/>
    <property type="match status" value="2"/>
</dbReference>
<keyword evidence="3" id="KW-0106">Calcium</keyword>
<evidence type="ECO:0000259" key="4">
    <source>
        <dbReference type="PROSITE" id="PS50222"/>
    </source>
</evidence>
<dbReference type="FunCoup" id="A0A6L2Q8R8">
    <property type="interactions" value="5"/>
</dbReference>
<keyword evidence="6" id="KW-1185">Reference proteome</keyword>
<evidence type="ECO:0000256" key="2">
    <source>
        <dbReference type="ARBA" id="ARBA00022737"/>
    </source>
</evidence>
<dbReference type="GO" id="GO:0005509">
    <property type="term" value="F:calcium ion binding"/>
    <property type="evidence" value="ECO:0007669"/>
    <property type="project" value="InterPro"/>
</dbReference>
<dbReference type="InterPro" id="IPR011992">
    <property type="entry name" value="EF-hand-dom_pair"/>
</dbReference>
<dbReference type="PANTHER" id="PTHR23055:SF60">
    <property type="entry name" value="CALAXIN"/>
    <property type="match status" value="1"/>
</dbReference>
<evidence type="ECO:0000256" key="1">
    <source>
        <dbReference type="ARBA" id="ARBA00022723"/>
    </source>
</evidence>
<accession>A0A6L2Q8R8</accession>
<evidence type="ECO:0000313" key="5">
    <source>
        <dbReference type="EMBL" id="GFG40854.1"/>
    </source>
</evidence>
<dbReference type="EMBL" id="BLKM01002677">
    <property type="protein sequence ID" value="GFG40854.1"/>
    <property type="molecule type" value="Genomic_DNA"/>
</dbReference>
<reference evidence="6" key="1">
    <citation type="submission" date="2020-01" db="EMBL/GenBank/DDBJ databases">
        <title>Draft genome sequence of the Termite Coptotermes fromosanus.</title>
        <authorList>
            <person name="Itakura S."/>
            <person name="Yosikawa Y."/>
            <person name="Umezawa K."/>
        </authorList>
    </citation>
    <scope>NUCLEOTIDE SEQUENCE [LARGE SCALE GENOMIC DNA]</scope>
</reference>
<keyword evidence="2" id="KW-0677">Repeat</keyword>
<feature type="domain" description="EF-hand" evidence="4">
    <location>
        <begin position="223"/>
        <end position="258"/>
    </location>
</feature>
<protein>
    <recommendedName>
        <fullName evidence="4">EF-hand domain-containing protein</fullName>
    </recommendedName>
</protein>
<dbReference type="InParanoid" id="A0A6L2Q8R8"/>
<dbReference type="Proteomes" id="UP000502823">
    <property type="component" value="Unassembled WGS sequence"/>
</dbReference>
<sequence>MENTPARRTGGGTALIKSVSLFVASGRKATTAAAAGASAWKSRVGQFQDTADTTRFRKMGDEAKCSSRMLETLKRNTHFTRQEIDSLSRVYQKLVATNRKVLTAQTTGTGPGTVTPSNGSACEGLDRVVFRELLHNAFDLVTEDTLMDRIFCVFDRAGCGSVRLEDWLCGLSVFLRGTVQERTAFCFHVYDLNSDGYITRDEMFSLLKNCLMKQPGDEDPDESVKDLLELVLRKLDLDRDGKISFQDFQTVAREEPLLLEAFGQCLPAERA</sequence>
<feature type="domain" description="EF-hand" evidence="4">
    <location>
        <begin position="178"/>
        <end position="213"/>
    </location>
</feature>
<dbReference type="Pfam" id="PF13499">
    <property type="entry name" value="EF-hand_7"/>
    <property type="match status" value="1"/>
</dbReference>
<dbReference type="PANTHER" id="PTHR23055">
    <property type="entry name" value="CALCIUM BINDING PROTEINS"/>
    <property type="match status" value="1"/>
</dbReference>
<dbReference type="InterPro" id="IPR002048">
    <property type="entry name" value="EF_hand_dom"/>
</dbReference>
<dbReference type="CDD" id="cd00051">
    <property type="entry name" value="EFh"/>
    <property type="match status" value="1"/>
</dbReference>
<comment type="caution">
    <text evidence="5">The sequence shown here is derived from an EMBL/GenBank/DDBJ whole genome shotgun (WGS) entry which is preliminary data.</text>
</comment>
<dbReference type="AlphaFoldDB" id="A0A6L2Q8R8"/>
<proteinExistence type="predicted"/>
<dbReference type="Gene3D" id="1.10.238.10">
    <property type="entry name" value="EF-hand"/>
    <property type="match status" value="1"/>
</dbReference>
<dbReference type="OrthoDB" id="191686at2759"/>
<dbReference type="InterPro" id="IPR018247">
    <property type="entry name" value="EF_Hand_1_Ca_BS"/>
</dbReference>
<feature type="non-terminal residue" evidence="5">
    <location>
        <position position="271"/>
    </location>
</feature>
<evidence type="ECO:0000256" key="3">
    <source>
        <dbReference type="ARBA" id="ARBA00022837"/>
    </source>
</evidence>
<organism evidence="5 6">
    <name type="scientific">Coptotermes formosanus</name>
    <name type="common">Formosan subterranean termite</name>
    <dbReference type="NCBI Taxonomy" id="36987"/>
    <lineage>
        <taxon>Eukaryota</taxon>
        <taxon>Metazoa</taxon>
        <taxon>Ecdysozoa</taxon>
        <taxon>Arthropoda</taxon>
        <taxon>Hexapoda</taxon>
        <taxon>Insecta</taxon>
        <taxon>Pterygota</taxon>
        <taxon>Neoptera</taxon>
        <taxon>Polyneoptera</taxon>
        <taxon>Dictyoptera</taxon>
        <taxon>Blattodea</taxon>
        <taxon>Blattoidea</taxon>
        <taxon>Termitoidae</taxon>
        <taxon>Rhinotermitidae</taxon>
        <taxon>Coptotermes</taxon>
    </lineage>
</organism>
<keyword evidence="1" id="KW-0479">Metal-binding</keyword>
<name>A0A6L2Q8R8_COPFO</name>
<dbReference type="InterPro" id="IPR028846">
    <property type="entry name" value="Recoverin"/>
</dbReference>